<sequence length="354" mass="38154">MSSSSGSPAQETSLSVVSVAAESGSYIFRIDGYSKTKGRLGVGSGITSPVFTVGGHGWQLKYYPDGWRTSESAVWISMALVLVDTDARGVTVSVTFSLLDEAGEPQQRLRRGFGAASAIAAVKNVPLGVPKFAYGKRLEESAYLKDDRLTVRCDVIVTGVFRPARAAVVPPSDIHRDLGRLLSSGSGADVVFEVGGETFAAHRHVLAVRSSVFAAELLGAMKEKTATRVRIDGMEAIVFKAMLHFIYTDSLPDQLKDQDAMAMAQHLLVAADMYDLQRLKSICEEKLRSRLSIGMVATTLVLAEQHGCHGLKQACYDFVTLPGNLKKVLATDGFEHLTRSCPSLIKDLFAIVAP</sequence>
<name>A0ACD5W4G2_AVESA</name>
<reference evidence="1" key="2">
    <citation type="submission" date="2025-09" db="UniProtKB">
        <authorList>
            <consortium name="EnsemblPlants"/>
        </authorList>
    </citation>
    <scope>IDENTIFICATION</scope>
</reference>
<evidence type="ECO:0000313" key="1">
    <source>
        <dbReference type="EnsemblPlants" id="AVESA.00010b.r2.4AG0574330.1.CDS.1"/>
    </source>
</evidence>
<proteinExistence type="predicted"/>
<accession>A0ACD5W4G2</accession>
<dbReference type="Proteomes" id="UP001732700">
    <property type="component" value="Chromosome 4A"/>
</dbReference>
<dbReference type="EnsemblPlants" id="AVESA.00010b.r2.4AG0574330.1">
    <property type="protein sequence ID" value="AVESA.00010b.r2.4AG0574330.1.CDS.1"/>
    <property type="gene ID" value="AVESA.00010b.r2.4AG0574330"/>
</dbReference>
<keyword evidence="2" id="KW-1185">Reference proteome</keyword>
<protein>
    <submittedName>
        <fullName evidence="1">Uncharacterized protein</fullName>
    </submittedName>
</protein>
<organism evidence="1 2">
    <name type="scientific">Avena sativa</name>
    <name type="common">Oat</name>
    <dbReference type="NCBI Taxonomy" id="4498"/>
    <lineage>
        <taxon>Eukaryota</taxon>
        <taxon>Viridiplantae</taxon>
        <taxon>Streptophyta</taxon>
        <taxon>Embryophyta</taxon>
        <taxon>Tracheophyta</taxon>
        <taxon>Spermatophyta</taxon>
        <taxon>Magnoliopsida</taxon>
        <taxon>Liliopsida</taxon>
        <taxon>Poales</taxon>
        <taxon>Poaceae</taxon>
        <taxon>BOP clade</taxon>
        <taxon>Pooideae</taxon>
        <taxon>Poodae</taxon>
        <taxon>Poeae</taxon>
        <taxon>Poeae Chloroplast Group 1 (Aveneae type)</taxon>
        <taxon>Aveninae</taxon>
        <taxon>Avena</taxon>
    </lineage>
</organism>
<evidence type="ECO:0000313" key="2">
    <source>
        <dbReference type="Proteomes" id="UP001732700"/>
    </source>
</evidence>
<reference evidence="1" key="1">
    <citation type="submission" date="2021-05" db="EMBL/GenBank/DDBJ databases">
        <authorList>
            <person name="Scholz U."/>
            <person name="Mascher M."/>
            <person name="Fiebig A."/>
        </authorList>
    </citation>
    <scope>NUCLEOTIDE SEQUENCE [LARGE SCALE GENOMIC DNA]</scope>
</reference>